<evidence type="ECO:0000256" key="1">
    <source>
        <dbReference type="ARBA" id="ARBA00004123"/>
    </source>
</evidence>
<feature type="compositionally biased region" description="Basic residues" evidence="3">
    <location>
        <begin position="1"/>
        <end position="11"/>
    </location>
</feature>
<keyword evidence="5" id="KW-1185">Reference proteome</keyword>
<accession>A0AA88DCX1</accession>
<dbReference type="InterPro" id="IPR000637">
    <property type="entry name" value="HMGI/Y_DNA-bd_CS"/>
</dbReference>
<gene>
    <name evidence="4" type="ORF">TIFTF001_023919</name>
</gene>
<evidence type="ECO:0000256" key="3">
    <source>
        <dbReference type="SAM" id="MobiDB-lite"/>
    </source>
</evidence>
<feature type="compositionally biased region" description="Low complexity" evidence="3">
    <location>
        <begin position="107"/>
        <end position="122"/>
    </location>
</feature>
<dbReference type="EMBL" id="BTGU01000053">
    <property type="protein sequence ID" value="GMN54788.1"/>
    <property type="molecule type" value="Genomic_DNA"/>
</dbReference>
<name>A0AA88DCX1_FICCA</name>
<proteinExistence type="predicted"/>
<keyword evidence="2" id="KW-0539">Nucleus</keyword>
<dbReference type="AlphaFoldDB" id="A0AA88DCX1"/>
<feature type="region of interest" description="Disordered" evidence="3">
    <location>
        <begin position="1"/>
        <end position="131"/>
    </location>
</feature>
<comment type="subcellular location">
    <subcellularLocation>
        <location evidence="1">Nucleus</location>
    </subcellularLocation>
</comment>
<organism evidence="4 5">
    <name type="scientific">Ficus carica</name>
    <name type="common">Common fig</name>
    <dbReference type="NCBI Taxonomy" id="3494"/>
    <lineage>
        <taxon>Eukaryota</taxon>
        <taxon>Viridiplantae</taxon>
        <taxon>Streptophyta</taxon>
        <taxon>Embryophyta</taxon>
        <taxon>Tracheophyta</taxon>
        <taxon>Spermatophyta</taxon>
        <taxon>Magnoliopsida</taxon>
        <taxon>eudicotyledons</taxon>
        <taxon>Gunneridae</taxon>
        <taxon>Pentapetalae</taxon>
        <taxon>rosids</taxon>
        <taxon>fabids</taxon>
        <taxon>Rosales</taxon>
        <taxon>Moraceae</taxon>
        <taxon>Ficeae</taxon>
        <taxon>Ficus</taxon>
    </lineage>
</organism>
<sequence>MTKNKAGRPKKIPSMAIDFLSQQEKPTIVKRGRGRPRKYPPNPNPQAKENTKDSNFPSKLGQVPDLVKWLNGPGMGTVWGEAKKGKRVNRTGGECRKENGEDSGFPSAEQLSNSSSTESNSDSKADNSWLSGFVIPGPIPDLDELLRNQSVFEINDFFSGIPDDWDLLPVD</sequence>
<evidence type="ECO:0000256" key="2">
    <source>
        <dbReference type="ARBA" id="ARBA00023242"/>
    </source>
</evidence>
<reference evidence="4" key="1">
    <citation type="submission" date="2023-07" db="EMBL/GenBank/DDBJ databases">
        <title>draft genome sequence of fig (Ficus carica).</title>
        <authorList>
            <person name="Takahashi T."/>
            <person name="Nishimura K."/>
        </authorList>
    </citation>
    <scope>NUCLEOTIDE SEQUENCE</scope>
</reference>
<dbReference type="GO" id="GO:0005634">
    <property type="term" value="C:nucleus"/>
    <property type="evidence" value="ECO:0007669"/>
    <property type="project" value="UniProtKB-SubCell"/>
</dbReference>
<dbReference type="Gramene" id="FCD_00022805-RA">
    <property type="protein sequence ID" value="FCD_00022805-RA:cds"/>
    <property type="gene ID" value="FCD_00022805"/>
</dbReference>
<feature type="compositionally biased region" description="Basic residues" evidence="3">
    <location>
        <begin position="28"/>
        <end position="38"/>
    </location>
</feature>
<evidence type="ECO:0000313" key="5">
    <source>
        <dbReference type="Proteomes" id="UP001187192"/>
    </source>
</evidence>
<protein>
    <submittedName>
        <fullName evidence="4">Uncharacterized protein</fullName>
    </submittedName>
</protein>
<dbReference type="PROSITE" id="PS00354">
    <property type="entry name" value="HMGI_Y"/>
    <property type="match status" value="1"/>
</dbReference>
<evidence type="ECO:0000313" key="4">
    <source>
        <dbReference type="EMBL" id="GMN54788.1"/>
    </source>
</evidence>
<comment type="caution">
    <text evidence="4">The sequence shown here is derived from an EMBL/GenBank/DDBJ whole genome shotgun (WGS) entry which is preliminary data.</text>
</comment>
<dbReference type="Proteomes" id="UP001187192">
    <property type="component" value="Unassembled WGS sequence"/>
</dbReference>
<dbReference type="GO" id="GO:0006355">
    <property type="term" value="P:regulation of DNA-templated transcription"/>
    <property type="evidence" value="ECO:0007669"/>
    <property type="project" value="InterPro"/>
</dbReference>